<dbReference type="RefSeq" id="WP_011753245.1">
    <property type="nucleotide sequence ID" value="NC_008698.1"/>
</dbReference>
<reference evidence="5" key="1">
    <citation type="journal article" date="2008" name="J. Bacteriol.">
        <title>Genome sequence of Thermofilum pendens reveals an exceptional loss of biosynthetic pathways without genome reduction.</title>
        <authorList>
            <person name="Anderson I."/>
            <person name="Rodriguez J."/>
            <person name="Susanti D."/>
            <person name="Porat I."/>
            <person name="Reich C."/>
            <person name="Ulrich L.E."/>
            <person name="Elkins J.G."/>
            <person name="Mavromatis K."/>
            <person name="Lykidis A."/>
            <person name="Kim E."/>
            <person name="Thompson L.S."/>
            <person name="Nolan M."/>
            <person name="Land M."/>
            <person name="Copeland A."/>
            <person name="Lapidus A."/>
            <person name="Lucas S."/>
            <person name="Detter C."/>
            <person name="Zhulin I.B."/>
            <person name="Olsen G.J."/>
            <person name="Whitman W."/>
            <person name="Mukhopadhyay B."/>
            <person name="Bristow J."/>
            <person name="Kyrpides N."/>
        </authorList>
    </citation>
    <scope>NUCLEOTIDE SEQUENCE [LARGE SCALE GENOMIC DNA]</scope>
    <source>
        <strain evidence="5">DSM 2475 / Hrk 5</strain>
    </source>
</reference>
<name>A1S0K0_THEPD</name>
<sequence>MASRSAKPLIRWLTAGDLPAAMEVLEEAFEGAERYWSTRLLGYLETLVAEIDGRVVGVAEIYETEARGYGRLGVVSYLAVKREFRRMGVGRSLVEAAEKIFRERGCAYVAASTRKSNKASQALFRKLGYELYERGSRVFEDLEGPLYAYRDDVVMLKKLSV</sequence>
<dbReference type="eggNOG" id="arCOG00837">
    <property type="taxonomic scope" value="Archaea"/>
</dbReference>
<keyword evidence="2" id="KW-0012">Acyltransferase</keyword>
<dbReference type="PANTHER" id="PTHR43877:SF1">
    <property type="entry name" value="ACETYLTRANSFERASE"/>
    <property type="match status" value="1"/>
</dbReference>
<dbReference type="HOGENOM" id="CLU_1640062_0_0_2"/>
<dbReference type="OrthoDB" id="25982at2157"/>
<dbReference type="GO" id="GO:0016747">
    <property type="term" value="F:acyltransferase activity, transferring groups other than amino-acyl groups"/>
    <property type="evidence" value="ECO:0007669"/>
    <property type="project" value="InterPro"/>
</dbReference>
<evidence type="ECO:0000313" key="4">
    <source>
        <dbReference type="EMBL" id="ABL78980.1"/>
    </source>
</evidence>
<gene>
    <name evidence="4" type="ordered locus">Tpen_1585</name>
</gene>
<proteinExistence type="predicted"/>
<keyword evidence="5" id="KW-1185">Reference proteome</keyword>
<dbReference type="CDD" id="cd04301">
    <property type="entry name" value="NAT_SF"/>
    <property type="match status" value="1"/>
</dbReference>
<dbReference type="Proteomes" id="UP000000641">
    <property type="component" value="Chromosome"/>
</dbReference>
<evidence type="ECO:0000256" key="2">
    <source>
        <dbReference type="ARBA" id="ARBA00023315"/>
    </source>
</evidence>
<evidence type="ECO:0000259" key="3">
    <source>
        <dbReference type="PROSITE" id="PS51186"/>
    </source>
</evidence>
<protein>
    <submittedName>
        <fullName evidence="4">GCN5-related N-acetyltransferase</fullName>
    </submittedName>
</protein>
<dbReference type="InterPro" id="IPR000182">
    <property type="entry name" value="GNAT_dom"/>
</dbReference>
<organism evidence="4 5">
    <name type="scientific">Thermofilum pendens (strain DSM 2475 / Hrk 5)</name>
    <dbReference type="NCBI Taxonomy" id="368408"/>
    <lineage>
        <taxon>Archaea</taxon>
        <taxon>Thermoproteota</taxon>
        <taxon>Thermoprotei</taxon>
        <taxon>Thermofilales</taxon>
        <taxon>Thermofilaceae</taxon>
        <taxon>Thermofilum</taxon>
    </lineage>
</organism>
<keyword evidence="1" id="KW-0808">Transferase</keyword>
<dbReference type="InterPro" id="IPR016181">
    <property type="entry name" value="Acyl_CoA_acyltransferase"/>
</dbReference>
<dbReference type="GeneID" id="4600549"/>
<dbReference type="EMBL" id="CP000505">
    <property type="protein sequence ID" value="ABL78980.1"/>
    <property type="molecule type" value="Genomic_DNA"/>
</dbReference>
<dbReference type="Pfam" id="PF00583">
    <property type="entry name" value="Acetyltransf_1"/>
    <property type="match status" value="1"/>
</dbReference>
<dbReference type="InterPro" id="IPR050832">
    <property type="entry name" value="Bact_Acetyltransf"/>
</dbReference>
<dbReference type="SUPFAM" id="SSF55729">
    <property type="entry name" value="Acyl-CoA N-acyltransferases (Nat)"/>
    <property type="match status" value="1"/>
</dbReference>
<evidence type="ECO:0000313" key="5">
    <source>
        <dbReference type="Proteomes" id="UP000000641"/>
    </source>
</evidence>
<accession>A1S0K0</accession>
<dbReference type="Gene3D" id="3.40.630.30">
    <property type="match status" value="1"/>
</dbReference>
<evidence type="ECO:0000256" key="1">
    <source>
        <dbReference type="ARBA" id="ARBA00022679"/>
    </source>
</evidence>
<dbReference type="EnsemblBacteria" id="ABL78980">
    <property type="protein sequence ID" value="ABL78980"/>
    <property type="gene ID" value="Tpen_1585"/>
</dbReference>
<dbReference type="AlphaFoldDB" id="A1S0K0"/>
<dbReference type="KEGG" id="tpe:Tpen_1585"/>
<feature type="domain" description="N-acetyltransferase" evidence="3">
    <location>
        <begin position="8"/>
        <end position="160"/>
    </location>
</feature>
<dbReference type="PROSITE" id="PS51186">
    <property type="entry name" value="GNAT"/>
    <property type="match status" value="1"/>
</dbReference>
<dbReference type="STRING" id="368408.Tpen_1585"/>
<dbReference type="PANTHER" id="PTHR43877">
    <property type="entry name" value="AMINOALKYLPHOSPHONATE N-ACETYLTRANSFERASE-RELATED-RELATED"/>
    <property type="match status" value="1"/>
</dbReference>